<gene>
    <name evidence="1" type="ORF">K0M31_002442</name>
</gene>
<sequence>MRILLDTVEFIGVLLLYKWPTDLSWILRDLQTTIARRNQQNGDPGWMNPLVEKQNLPIERSMVHLGGFRRVILDEEVVEAEARITTRKSTARVAGAPLDSLRGSYQAVTMSMVPLVSRGWKPASTSPCAQGHRRFASALLHQSLE</sequence>
<dbReference type="Proteomes" id="UP001177670">
    <property type="component" value="Unassembled WGS sequence"/>
</dbReference>
<protein>
    <submittedName>
        <fullName evidence="1">Uncharacterized protein</fullName>
    </submittedName>
</protein>
<proteinExistence type="predicted"/>
<dbReference type="EMBL" id="JAHYIQ010000001">
    <property type="protein sequence ID" value="KAK1137950.1"/>
    <property type="molecule type" value="Genomic_DNA"/>
</dbReference>
<organism evidence="1 2">
    <name type="scientific">Melipona bicolor</name>
    <dbReference type="NCBI Taxonomy" id="60889"/>
    <lineage>
        <taxon>Eukaryota</taxon>
        <taxon>Metazoa</taxon>
        <taxon>Ecdysozoa</taxon>
        <taxon>Arthropoda</taxon>
        <taxon>Hexapoda</taxon>
        <taxon>Insecta</taxon>
        <taxon>Pterygota</taxon>
        <taxon>Neoptera</taxon>
        <taxon>Endopterygota</taxon>
        <taxon>Hymenoptera</taxon>
        <taxon>Apocrita</taxon>
        <taxon>Aculeata</taxon>
        <taxon>Apoidea</taxon>
        <taxon>Anthophila</taxon>
        <taxon>Apidae</taxon>
        <taxon>Melipona</taxon>
    </lineage>
</organism>
<reference evidence="1" key="1">
    <citation type="submission" date="2021-10" db="EMBL/GenBank/DDBJ databases">
        <title>Melipona bicolor Genome sequencing and assembly.</title>
        <authorList>
            <person name="Araujo N.S."/>
            <person name="Arias M.C."/>
        </authorList>
    </citation>
    <scope>NUCLEOTIDE SEQUENCE</scope>
    <source>
        <strain evidence="1">USP_2M_L1-L4_2017</strain>
        <tissue evidence="1">Whole body</tissue>
    </source>
</reference>
<accession>A0AA40GIK6</accession>
<comment type="caution">
    <text evidence="1">The sequence shown here is derived from an EMBL/GenBank/DDBJ whole genome shotgun (WGS) entry which is preliminary data.</text>
</comment>
<keyword evidence="2" id="KW-1185">Reference proteome</keyword>
<dbReference type="AlphaFoldDB" id="A0AA40GIK6"/>
<evidence type="ECO:0000313" key="2">
    <source>
        <dbReference type="Proteomes" id="UP001177670"/>
    </source>
</evidence>
<name>A0AA40GIK6_9HYME</name>
<evidence type="ECO:0000313" key="1">
    <source>
        <dbReference type="EMBL" id="KAK1137950.1"/>
    </source>
</evidence>